<name>A0A2P2QPN1_RHIMU</name>
<evidence type="ECO:0000313" key="1">
    <source>
        <dbReference type="EMBL" id="MBX68907.1"/>
    </source>
</evidence>
<proteinExistence type="predicted"/>
<reference evidence="1" key="1">
    <citation type="submission" date="2018-02" db="EMBL/GenBank/DDBJ databases">
        <title>Rhizophora mucronata_Transcriptome.</title>
        <authorList>
            <person name="Meera S.P."/>
            <person name="Sreeshan A."/>
            <person name="Augustine A."/>
        </authorList>
    </citation>
    <scope>NUCLEOTIDE SEQUENCE</scope>
    <source>
        <tissue evidence="1">Leaf</tissue>
    </source>
</reference>
<accession>A0A2P2QPN1</accession>
<dbReference type="AlphaFoldDB" id="A0A2P2QPN1"/>
<protein>
    <submittedName>
        <fullName evidence="1">Uncharacterized protein</fullName>
    </submittedName>
</protein>
<dbReference type="EMBL" id="GGEC01088423">
    <property type="protein sequence ID" value="MBX68907.1"/>
    <property type="molecule type" value="Transcribed_RNA"/>
</dbReference>
<sequence>MQKFTTNHIRMQLSCLCAWIDLEFMPLGYMVWVS</sequence>
<organism evidence="1">
    <name type="scientific">Rhizophora mucronata</name>
    <name type="common">Asiatic mangrove</name>
    <dbReference type="NCBI Taxonomy" id="61149"/>
    <lineage>
        <taxon>Eukaryota</taxon>
        <taxon>Viridiplantae</taxon>
        <taxon>Streptophyta</taxon>
        <taxon>Embryophyta</taxon>
        <taxon>Tracheophyta</taxon>
        <taxon>Spermatophyta</taxon>
        <taxon>Magnoliopsida</taxon>
        <taxon>eudicotyledons</taxon>
        <taxon>Gunneridae</taxon>
        <taxon>Pentapetalae</taxon>
        <taxon>rosids</taxon>
        <taxon>fabids</taxon>
        <taxon>Malpighiales</taxon>
        <taxon>Rhizophoraceae</taxon>
        <taxon>Rhizophora</taxon>
    </lineage>
</organism>